<dbReference type="RefSeq" id="WP_097929697.1">
    <property type="nucleotide sequence ID" value="NZ_OCTN01000003.1"/>
</dbReference>
<dbReference type="Pfam" id="PF05360">
    <property type="entry name" value="YiaAB"/>
    <property type="match status" value="1"/>
</dbReference>
<sequence length="91" mass="10264">MKNENSNSIYTLFNMLGVATAYGMLALSIWMAPVDLSTKGFWGMGVFLLTLSLVNLVKYRIDDRIQADRIRQLEAARDDKLLTDFVTDAKS</sequence>
<dbReference type="InterPro" id="IPR008024">
    <property type="entry name" value="YiaAB"/>
</dbReference>
<reference evidence="4" key="1">
    <citation type="submission" date="2017-09" db="EMBL/GenBank/DDBJ databases">
        <authorList>
            <person name="Varghese N."/>
            <person name="Submissions S."/>
        </authorList>
    </citation>
    <scope>NUCLEOTIDE SEQUENCE [LARGE SCALE GENOMIC DNA]</scope>
    <source>
        <strain evidence="4">C7</strain>
    </source>
</reference>
<feature type="domain" description="YiaAB two helix" evidence="2">
    <location>
        <begin position="17"/>
        <end position="59"/>
    </location>
</feature>
<evidence type="ECO:0000256" key="1">
    <source>
        <dbReference type="SAM" id="Phobius"/>
    </source>
</evidence>
<dbReference type="EMBL" id="OCTN01000003">
    <property type="protein sequence ID" value="SOH94139.1"/>
    <property type="molecule type" value="Genomic_DNA"/>
</dbReference>
<accession>A0A2C9CUR1</accession>
<proteinExistence type="predicted"/>
<dbReference type="Proteomes" id="UP000220034">
    <property type="component" value="Unassembled WGS sequence"/>
</dbReference>
<organism evidence="3 4">
    <name type="scientific">Pontivivens marinum</name>
    <dbReference type="NCBI Taxonomy" id="1690039"/>
    <lineage>
        <taxon>Bacteria</taxon>
        <taxon>Pseudomonadati</taxon>
        <taxon>Pseudomonadota</taxon>
        <taxon>Alphaproteobacteria</taxon>
        <taxon>Rhodobacterales</taxon>
        <taxon>Paracoccaceae</taxon>
        <taxon>Pontivivens</taxon>
    </lineage>
</organism>
<evidence type="ECO:0000259" key="2">
    <source>
        <dbReference type="Pfam" id="PF05360"/>
    </source>
</evidence>
<feature type="transmembrane region" description="Helical" evidence="1">
    <location>
        <begin position="40"/>
        <end position="61"/>
    </location>
</feature>
<evidence type="ECO:0000313" key="4">
    <source>
        <dbReference type="Proteomes" id="UP000220034"/>
    </source>
</evidence>
<name>A0A2C9CUR1_9RHOB</name>
<keyword evidence="1" id="KW-0472">Membrane</keyword>
<dbReference type="AlphaFoldDB" id="A0A2C9CUR1"/>
<gene>
    <name evidence="3" type="ORF">SAMN06273572_103166</name>
</gene>
<evidence type="ECO:0000313" key="3">
    <source>
        <dbReference type="EMBL" id="SOH94139.1"/>
    </source>
</evidence>
<protein>
    <recommendedName>
        <fullName evidence="2">YiaAB two helix domain-containing protein</fullName>
    </recommendedName>
</protein>
<keyword evidence="1" id="KW-0812">Transmembrane</keyword>
<dbReference type="OrthoDB" id="163792at2"/>
<keyword evidence="4" id="KW-1185">Reference proteome</keyword>
<feature type="transmembrane region" description="Helical" evidence="1">
    <location>
        <begin position="12"/>
        <end position="34"/>
    </location>
</feature>
<keyword evidence="1" id="KW-1133">Transmembrane helix</keyword>